<keyword evidence="3" id="KW-1185">Reference proteome</keyword>
<sequence length="499" mass="56456">MKKKKIVIIGGGISGLTAGVYGAKSGFEVEIYEKHSIVGGECTGWDRQGYHIDNCIHWLMGTTEGTALNKIWQDVGAIGEGIEIIKSDKMYTSELDGERITLWEDINRTEQELMLLSPEDEVEIKKLMKFTKLSKNVQIPAEKPSEMFGLIDGIKMGITMKDTMKVFKEYAGMDTNDLMNRFKHPLIRCMISDFCTKESLASSFPMAYGNFTSGDGGVPRGGSRALAFRMQKKFESYGGKVYTNASVQKVVLEDDKAKGIQLSDGTVISADYVICACDTDYTFGTLLPKSYMEPLMKEMYENRKAYPVYGMFQIAFAVDCDVDVVGTETIIDFRDLQFASWVNDRLTIKSYGYEPDFAPKGKQIIQILLGLTEDSYDYWSELYKDKEAYCNRKEEIAQQIMKKVEERFPEYKGKLTILDIWTPMTYKRYCNAYKGYNQAFMITKYSAKRPYPSAYVEGLENVILAGQWISPPGGLPGAAITGKFAIQRILKKEKRSIKL</sequence>
<organism evidence="2 3">
    <name type="scientific">Gottschalkia purinilytica</name>
    <name type="common">Clostridium purinilyticum</name>
    <dbReference type="NCBI Taxonomy" id="1503"/>
    <lineage>
        <taxon>Bacteria</taxon>
        <taxon>Bacillati</taxon>
        <taxon>Bacillota</taxon>
        <taxon>Tissierellia</taxon>
        <taxon>Tissierellales</taxon>
        <taxon>Gottschalkiaceae</taxon>
        <taxon>Gottschalkia</taxon>
    </lineage>
</organism>
<dbReference type="InterPro" id="IPR002937">
    <property type="entry name" value="Amino_oxidase"/>
</dbReference>
<dbReference type="Pfam" id="PF01593">
    <property type="entry name" value="Amino_oxidase"/>
    <property type="match status" value="1"/>
</dbReference>
<comment type="caution">
    <text evidence="2">The sequence shown here is derived from an EMBL/GenBank/DDBJ whole genome shotgun (WGS) entry which is preliminary data.</text>
</comment>
<dbReference type="InterPro" id="IPR045892">
    <property type="entry name" value="CrtISO-like"/>
</dbReference>
<evidence type="ECO:0000259" key="1">
    <source>
        <dbReference type="Pfam" id="PF01593"/>
    </source>
</evidence>
<dbReference type="EMBL" id="LGSS01000004">
    <property type="protein sequence ID" value="KNF09096.1"/>
    <property type="molecule type" value="Genomic_DNA"/>
</dbReference>
<feature type="domain" description="Amine oxidase" evidence="1">
    <location>
        <begin position="207"/>
        <end position="490"/>
    </location>
</feature>
<reference evidence="3" key="1">
    <citation type="submission" date="2015-07" db="EMBL/GenBank/DDBJ databases">
        <title>Draft genome sequence of the purine-degrading Gottschalkia purinilyticum DSM 1384 (formerly Clostridium purinilyticum).</title>
        <authorList>
            <person name="Poehlein A."/>
            <person name="Schiel-Bengelsdorf B."/>
            <person name="Bengelsdorf F.R."/>
            <person name="Daniel R."/>
            <person name="Duerre P."/>
        </authorList>
    </citation>
    <scope>NUCLEOTIDE SEQUENCE [LARGE SCALE GENOMIC DNA]</scope>
    <source>
        <strain evidence="3">DSM 1384</strain>
    </source>
</reference>
<gene>
    <name evidence="2" type="ORF">CLPU_4c01420</name>
</gene>
<dbReference type="PANTHER" id="PTHR46313">
    <property type="match status" value="1"/>
</dbReference>
<name>A0A0L0WCA6_GOTPU</name>
<dbReference type="PANTHER" id="PTHR46313:SF3">
    <property type="entry name" value="PROLYCOPENE ISOMERASE, CHLOROPLASTIC"/>
    <property type="match status" value="1"/>
</dbReference>
<dbReference type="Proteomes" id="UP000037267">
    <property type="component" value="Unassembled WGS sequence"/>
</dbReference>
<protein>
    <submittedName>
        <fullName evidence="2">Phytoene dehydrogenase</fullName>
    </submittedName>
</protein>
<evidence type="ECO:0000313" key="2">
    <source>
        <dbReference type="EMBL" id="KNF09096.1"/>
    </source>
</evidence>
<proteinExistence type="predicted"/>
<dbReference type="Gene3D" id="3.50.50.60">
    <property type="entry name" value="FAD/NAD(P)-binding domain"/>
    <property type="match status" value="2"/>
</dbReference>
<dbReference type="InterPro" id="IPR036188">
    <property type="entry name" value="FAD/NAD-bd_sf"/>
</dbReference>
<dbReference type="GO" id="GO:0016491">
    <property type="term" value="F:oxidoreductase activity"/>
    <property type="evidence" value="ECO:0007669"/>
    <property type="project" value="InterPro"/>
</dbReference>
<dbReference type="Pfam" id="PF13450">
    <property type="entry name" value="NAD_binding_8"/>
    <property type="match status" value="1"/>
</dbReference>
<dbReference type="AlphaFoldDB" id="A0A0L0WCA6"/>
<evidence type="ECO:0000313" key="3">
    <source>
        <dbReference type="Proteomes" id="UP000037267"/>
    </source>
</evidence>
<dbReference type="GO" id="GO:0016116">
    <property type="term" value="P:carotenoid metabolic process"/>
    <property type="evidence" value="ECO:0007669"/>
    <property type="project" value="InterPro"/>
</dbReference>
<dbReference type="SUPFAM" id="SSF51905">
    <property type="entry name" value="FAD/NAD(P)-binding domain"/>
    <property type="match status" value="1"/>
</dbReference>
<dbReference type="STRING" id="1503.CLPU_4c01420"/>
<accession>A0A0L0WCA6</accession>